<protein>
    <submittedName>
        <fullName evidence="2">Uncharacterized protein</fullName>
    </submittedName>
</protein>
<name>A0A8H7F1J4_AGABI</name>
<dbReference type="AlphaFoldDB" id="A0A8H7F1J4"/>
<accession>A0A8H7F1J4</accession>
<reference evidence="2 3" key="1">
    <citation type="journal article" name="Sci. Rep.">
        <title>Telomere-to-telomere assembled and centromere annotated genomes of the two main subspecies of the button mushroom Agaricus bisporus reveal especially polymorphic chromosome ends.</title>
        <authorList>
            <person name="Sonnenberg A.S.M."/>
            <person name="Sedaghat-Telgerd N."/>
            <person name="Lavrijssen B."/>
            <person name="Ohm R.A."/>
            <person name="Hendrickx P.M."/>
            <person name="Scholtmeijer K."/>
            <person name="Baars J.J.P."/>
            <person name="van Peer A."/>
        </authorList>
    </citation>
    <scope>NUCLEOTIDE SEQUENCE [LARGE SCALE GENOMIC DNA]</scope>
    <source>
        <strain evidence="2 3">H119_p4</strain>
    </source>
</reference>
<feature type="signal peptide" evidence="1">
    <location>
        <begin position="1"/>
        <end position="29"/>
    </location>
</feature>
<dbReference type="EMBL" id="JABXXO010000007">
    <property type="protein sequence ID" value="KAF7773150.1"/>
    <property type="molecule type" value="Genomic_DNA"/>
</dbReference>
<evidence type="ECO:0000313" key="2">
    <source>
        <dbReference type="EMBL" id="KAF7773150.1"/>
    </source>
</evidence>
<gene>
    <name evidence="2" type="ORF">Agabi119p4_5317</name>
</gene>
<organism evidence="2 3">
    <name type="scientific">Agaricus bisporus var. burnettii</name>
    <dbReference type="NCBI Taxonomy" id="192524"/>
    <lineage>
        <taxon>Eukaryota</taxon>
        <taxon>Fungi</taxon>
        <taxon>Dikarya</taxon>
        <taxon>Basidiomycota</taxon>
        <taxon>Agaricomycotina</taxon>
        <taxon>Agaricomycetes</taxon>
        <taxon>Agaricomycetidae</taxon>
        <taxon>Agaricales</taxon>
        <taxon>Agaricineae</taxon>
        <taxon>Agaricaceae</taxon>
        <taxon>Agaricus</taxon>
    </lineage>
</organism>
<proteinExistence type="predicted"/>
<dbReference type="Proteomes" id="UP000629468">
    <property type="component" value="Unassembled WGS sequence"/>
</dbReference>
<sequence length="114" mass="12242">MGILTKTISSLSFFFVALILPGFIAQASPIQPLIQVESGALGSASHASAMPAAEVNAGAQPRQVLAGLTFIPALESDLGLVPASDGWYVKHHLQAYHRYVDSLSYRKINEYLQT</sequence>
<keyword evidence="1" id="KW-0732">Signal</keyword>
<comment type="caution">
    <text evidence="2">The sequence shown here is derived from an EMBL/GenBank/DDBJ whole genome shotgun (WGS) entry which is preliminary data.</text>
</comment>
<feature type="chain" id="PRO_5034471082" evidence="1">
    <location>
        <begin position="30"/>
        <end position="114"/>
    </location>
</feature>
<evidence type="ECO:0000256" key="1">
    <source>
        <dbReference type="SAM" id="SignalP"/>
    </source>
</evidence>
<evidence type="ECO:0000313" key="3">
    <source>
        <dbReference type="Proteomes" id="UP000629468"/>
    </source>
</evidence>